<dbReference type="InterPro" id="IPR050661">
    <property type="entry name" value="BglG_antiterminators"/>
</dbReference>
<dbReference type="PANTHER" id="PTHR30185">
    <property type="entry name" value="CRYPTIC BETA-GLUCOSIDE BGL OPERON ANTITERMINATOR"/>
    <property type="match status" value="1"/>
</dbReference>
<evidence type="ECO:0000313" key="5">
    <source>
        <dbReference type="EMBL" id="WYJ93912.1"/>
    </source>
</evidence>
<feature type="domain" description="Mga helix-turn-helix" evidence="3">
    <location>
        <begin position="89"/>
        <end position="164"/>
    </location>
</feature>
<reference evidence="5" key="2">
    <citation type="submission" date="2017-05" db="EMBL/GenBank/DDBJ databases">
        <authorList>
            <consortium name="The Broad Institute Genomics Platform"/>
            <consortium name="The Broad Institute Genomic Center for Infectious Diseases"/>
            <person name="Earl A."/>
            <person name="Manson A."/>
            <person name="Schwartman J."/>
            <person name="Gilmore M."/>
            <person name="Abouelleil A."/>
            <person name="Cao P."/>
            <person name="Chapman S."/>
            <person name="Cusick C."/>
            <person name="Shea T."/>
            <person name="Young S."/>
            <person name="Neafsey D."/>
            <person name="Nusbaum C."/>
            <person name="Birren B."/>
        </authorList>
    </citation>
    <scope>NUCLEOTIDE SEQUENCE</scope>
    <source>
        <strain evidence="5">9D6_DIV0238</strain>
    </source>
</reference>
<dbReference type="Pfam" id="PF05043">
    <property type="entry name" value="Mga"/>
    <property type="match status" value="1"/>
</dbReference>
<dbReference type="EMBL" id="NIBQ01000002">
    <property type="protein sequence ID" value="OUZ32955.1"/>
    <property type="molecule type" value="Genomic_DNA"/>
</dbReference>
<proteinExistence type="predicted"/>
<accession>A0A200J8Q9</accession>
<evidence type="ECO:0000256" key="1">
    <source>
        <dbReference type="ARBA" id="ARBA00023015"/>
    </source>
</evidence>
<dbReference type="PANTHER" id="PTHR30185:SF13">
    <property type="entry name" value="LICABCH OPERON REGULATOR-RELATED"/>
    <property type="match status" value="1"/>
</dbReference>
<protein>
    <recommendedName>
        <fullName evidence="3">Mga helix-turn-helix domain-containing protein</fullName>
    </recommendedName>
</protein>
<sequence length="507" mass="59994">MEQNLIISLEENTELKLTLLAIMRENDTWLIGDELGEKLNVPTKRVHTLISSLLQDLMDFGSDQIQLTILKGRGSYLQIDDPKEYVRFRQHLIESSVTFQIILAIATNDGPTLGQLSVNHFVSESLIRKRIHNVNQMIKKNEVKIVSRKNHYQFQGEEAQIRFILNTILWHLYRGSEWTFDTIDQKKLFQILQEICKTVNLPIKSLTLYEIGYSFAINFTRARQGYAIGIKPKWKAYLFLCEEINRKTNIYQVFSDRYGLSREETIFFLLEILSRSKLYRSLEERTIVNQRNLNQTPAYMASERLLEKYEEVFGKLSEQKRQLFFDYTYPCHIYADLFTNIVYTSAGYLMYSQTNNYFPNLKSKVKKLLRNLYQETMLDLFLNKQYLADKYILIFSFFQPVIQYEKEHVIYVETDLSEMLEQKLVSQIKKNFDQFFNIKIYTKLKTLKKHRGKFDVIISTSASPTFKKYTDQAQYFLVHPVLTRRDIQMISDYLHLSLENAKKGESL</sequence>
<evidence type="ECO:0000259" key="3">
    <source>
        <dbReference type="Pfam" id="PF05043"/>
    </source>
</evidence>
<keyword evidence="6" id="KW-1185">Reference proteome</keyword>
<dbReference type="RefSeq" id="WP_087640784.1">
    <property type="nucleotide sequence ID" value="NZ_CP147246.1"/>
</dbReference>
<keyword evidence="1" id="KW-0805">Transcription regulation</keyword>
<dbReference type="Proteomes" id="UP000196151">
    <property type="component" value="Chromosome"/>
</dbReference>
<keyword evidence="2" id="KW-0804">Transcription</keyword>
<dbReference type="AlphaFoldDB" id="A0A200J8Q9"/>
<dbReference type="EMBL" id="CP147246">
    <property type="protein sequence ID" value="WYJ93912.1"/>
    <property type="molecule type" value="Genomic_DNA"/>
</dbReference>
<dbReference type="OrthoDB" id="2194501at2"/>
<evidence type="ECO:0000313" key="4">
    <source>
        <dbReference type="EMBL" id="OUZ32955.1"/>
    </source>
</evidence>
<reference evidence="5" key="3">
    <citation type="submission" date="2024-03" db="EMBL/GenBank/DDBJ databases">
        <title>The Genome Sequence of Enterococcus sp. DIV0238c.</title>
        <authorList>
            <consortium name="The Broad Institute Genomics Platform"/>
            <consortium name="The Broad Institute Microbial Omics Core"/>
            <consortium name="The Broad Institute Genomic Center for Infectious Diseases"/>
            <person name="Earl A."/>
            <person name="Manson A."/>
            <person name="Gilmore M."/>
            <person name="Schwartman J."/>
            <person name="Shea T."/>
            <person name="Abouelleil A."/>
            <person name="Cao P."/>
            <person name="Chapman S."/>
            <person name="Cusick C."/>
            <person name="Young S."/>
            <person name="Neafsey D."/>
            <person name="Nusbaum C."/>
            <person name="Birren B."/>
        </authorList>
    </citation>
    <scope>NUCLEOTIDE SEQUENCE</scope>
    <source>
        <strain evidence="5">9D6_DIV0238</strain>
    </source>
</reference>
<evidence type="ECO:0000313" key="6">
    <source>
        <dbReference type="Proteomes" id="UP000196151"/>
    </source>
</evidence>
<evidence type="ECO:0000256" key="2">
    <source>
        <dbReference type="ARBA" id="ARBA00023163"/>
    </source>
</evidence>
<name>A0A200J8Q9_9ENTE</name>
<gene>
    <name evidence="5" type="ORF">A5889_001414</name>
    <name evidence="4" type="ORF">A5889_001664</name>
</gene>
<reference evidence="4" key="1">
    <citation type="submission" date="2017-05" db="EMBL/GenBank/DDBJ databases">
        <title>The Genome Sequence of Enterococcus sp. 9D6_DIV0238.</title>
        <authorList>
            <consortium name="The Broad Institute Genomics Platform"/>
            <consortium name="The Broad Institute Genomic Center for Infectious Diseases"/>
            <person name="Earl A."/>
            <person name="Manson A."/>
            <person name="Schwartman J."/>
            <person name="Gilmore M."/>
            <person name="Abouelleil A."/>
            <person name="Cao P."/>
            <person name="Chapman S."/>
            <person name="Cusick C."/>
            <person name="Shea T."/>
            <person name="Young S."/>
            <person name="Neafsey D."/>
            <person name="Nusbaum C."/>
            <person name="Birren B."/>
        </authorList>
    </citation>
    <scope>NUCLEOTIDE SEQUENCE [LARGE SCALE GENOMIC DNA]</scope>
    <source>
        <strain evidence="4">9D6_DIV0238</strain>
    </source>
</reference>
<organism evidence="4">
    <name type="scientific">Candidatus Enterococcus dunnyi</name>
    <dbReference type="NCBI Taxonomy" id="1834192"/>
    <lineage>
        <taxon>Bacteria</taxon>
        <taxon>Bacillati</taxon>
        <taxon>Bacillota</taxon>
        <taxon>Bacilli</taxon>
        <taxon>Lactobacillales</taxon>
        <taxon>Enterococcaceae</taxon>
        <taxon>Enterococcus</taxon>
    </lineage>
</organism>
<dbReference type="InterPro" id="IPR007737">
    <property type="entry name" value="Mga_HTH"/>
</dbReference>